<feature type="transmembrane region" description="Helical" evidence="10">
    <location>
        <begin position="196"/>
        <end position="216"/>
    </location>
</feature>
<feature type="transmembrane region" description="Helical" evidence="10">
    <location>
        <begin position="359"/>
        <end position="377"/>
    </location>
</feature>
<dbReference type="EMBL" id="FQZY01000066">
    <property type="protein sequence ID" value="SHK63680.1"/>
    <property type="molecule type" value="Genomic_DNA"/>
</dbReference>
<feature type="transmembrane region" description="Helical" evidence="10">
    <location>
        <begin position="277"/>
        <end position="299"/>
    </location>
</feature>
<protein>
    <recommendedName>
        <fullName evidence="3">Multidrug export protein MepA</fullName>
    </recommendedName>
</protein>
<dbReference type="RefSeq" id="WP_073112644.1">
    <property type="nucleotide sequence ID" value="NZ_FQZY01000066.1"/>
</dbReference>
<dbReference type="InterPro" id="IPR051327">
    <property type="entry name" value="MATE_MepA_subfamily"/>
</dbReference>
<organism evidence="11 12">
    <name type="scientific">Hespellia stercorisuis DSM 15480</name>
    <dbReference type="NCBI Taxonomy" id="1121950"/>
    <lineage>
        <taxon>Bacteria</taxon>
        <taxon>Bacillati</taxon>
        <taxon>Bacillota</taxon>
        <taxon>Clostridia</taxon>
        <taxon>Lachnospirales</taxon>
        <taxon>Lachnospiraceae</taxon>
        <taxon>Hespellia</taxon>
    </lineage>
</organism>
<evidence type="ECO:0000256" key="1">
    <source>
        <dbReference type="ARBA" id="ARBA00004651"/>
    </source>
</evidence>
<feature type="transmembrane region" description="Helical" evidence="10">
    <location>
        <begin position="165"/>
        <end position="190"/>
    </location>
</feature>
<dbReference type="GO" id="GO:0042910">
    <property type="term" value="F:xenobiotic transmembrane transporter activity"/>
    <property type="evidence" value="ECO:0007669"/>
    <property type="project" value="InterPro"/>
</dbReference>
<name>A0A1M6U3D5_9FIRM</name>
<feature type="transmembrane region" description="Helical" evidence="10">
    <location>
        <begin position="398"/>
        <end position="417"/>
    </location>
</feature>
<evidence type="ECO:0000256" key="9">
    <source>
        <dbReference type="ARBA" id="ARBA00023251"/>
    </source>
</evidence>
<evidence type="ECO:0000256" key="10">
    <source>
        <dbReference type="SAM" id="Phobius"/>
    </source>
</evidence>
<comment type="similarity">
    <text evidence="2">Belongs to the multi antimicrobial extrusion (MATE) (TC 2.A.66.1) family. MepA subfamily.</text>
</comment>
<feature type="transmembrane region" description="Helical" evidence="10">
    <location>
        <begin position="12"/>
        <end position="35"/>
    </location>
</feature>
<dbReference type="PANTHER" id="PTHR43823:SF3">
    <property type="entry name" value="MULTIDRUG EXPORT PROTEIN MEPA"/>
    <property type="match status" value="1"/>
</dbReference>
<feature type="transmembrane region" description="Helical" evidence="10">
    <location>
        <begin position="55"/>
        <end position="78"/>
    </location>
</feature>
<dbReference type="AlphaFoldDB" id="A0A1M6U3D5"/>
<dbReference type="InterPro" id="IPR048279">
    <property type="entry name" value="MdtK-like"/>
</dbReference>
<evidence type="ECO:0000256" key="4">
    <source>
        <dbReference type="ARBA" id="ARBA00022448"/>
    </source>
</evidence>
<keyword evidence="6 10" id="KW-0812">Transmembrane</keyword>
<feature type="transmembrane region" description="Helical" evidence="10">
    <location>
        <begin position="98"/>
        <end position="124"/>
    </location>
</feature>
<proteinExistence type="inferred from homology"/>
<evidence type="ECO:0000256" key="8">
    <source>
        <dbReference type="ARBA" id="ARBA00023136"/>
    </source>
</evidence>
<dbReference type="Proteomes" id="UP000184301">
    <property type="component" value="Unassembled WGS sequence"/>
</dbReference>
<feature type="transmembrane region" description="Helical" evidence="10">
    <location>
        <begin position="136"/>
        <end position="153"/>
    </location>
</feature>
<dbReference type="InterPro" id="IPR045070">
    <property type="entry name" value="MATE_MepA-like"/>
</dbReference>
<dbReference type="GO" id="GO:0015297">
    <property type="term" value="F:antiporter activity"/>
    <property type="evidence" value="ECO:0007669"/>
    <property type="project" value="InterPro"/>
</dbReference>
<dbReference type="PANTHER" id="PTHR43823">
    <property type="entry name" value="SPORULATION PROTEIN YKVU"/>
    <property type="match status" value="1"/>
</dbReference>
<evidence type="ECO:0000313" key="12">
    <source>
        <dbReference type="Proteomes" id="UP000184301"/>
    </source>
</evidence>
<evidence type="ECO:0000256" key="7">
    <source>
        <dbReference type="ARBA" id="ARBA00022989"/>
    </source>
</evidence>
<dbReference type="PIRSF" id="PIRSF006603">
    <property type="entry name" value="DinF"/>
    <property type="match status" value="1"/>
</dbReference>
<dbReference type="NCBIfam" id="TIGR00797">
    <property type="entry name" value="matE"/>
    <property type="match status" value="1"/>
</dbReference>
<reference evidence="11 12" key="1">
    <citation type="submission" date="2016-11" db="EMBL/GenBank/DDBJ databases">
        <authorList>
            <person name="Jaros S."/>
            <person name="Januszkiewicz K."/>
            <person name="Wedrychowicz H."/>
        </authorList>
    </citation>
    <scope>NUCLEOTIDE SEQUENCE [LARGE SCALE GENOMIC DNA]</scope>
    <source>
        <strain evidence="11 12">DSM 15480</strain>
    </source>
</reference>
<evidence type="ECO:0000256" key="5">
    <source>
        <dbReference type="ARBA" id="ARBA00022475"/>
    </source>
</evidence>
<dbReference type="OrthoDB" id="9811110at2"/>
<keyword evidence="12" id="KW-1185">Reference proteome</keyword>
<dbReference type="STRING" id="1121950.SAMN02745243_03392"/>
<feature type="transmembrane region" description="Helical" evidence="10">
    <location>
        <begin position="237"/>
        <end position="257"/>
    </location>
</feature>
<keyword evidence="4" id="KW-0813">Transport</keyword>
<evidence type="ECO:0000313" key="11">
    <source>
        <dbReference type="EMBL" id="SHK63680.1"/>
    </source>
</evidence>
<gene>
    <name evidence="11" type="ORF">SAMN02745243_03392</name>
</gene>
<keyword evidence="5" id="KW-1003">Cell membrane</keyword>
<sequence>MNQNRYLAEEKISTLMLKFSIPCIMSLLVSSLYNIVDQIFIGRGVGYLGNGATNVVFPITIIALSLALMLGDGCAAFLSICQGKKDSESSHRSVGNTVLVMVVISLVMTAVFAVAKGNILVAFGATENNIAYASEYFDYILIGIPFFIFGNGMNSIIRADGDPKFAMLSTLVGCVINVILDPIAIFVLGWGMKGAALATITGQIVTALLAVYYLFHSKSFTLKKESFQLRRALLGKVVPLGISSFLTQISIVVVMGVMNNTLVTYGAQSEYGADIPLTVVGIVMKVFQIVIAVVVGIAAGSQPIVGYNYGAGEFGRVKKIYAAMVKAEIVVGLVATFLFEVFPLQITSIFGSEDGLYNEFAVLSFRIYLCTMILCCVQKATSIFLQSLGKPVHALGLSLLRDFVLSVPLIILLPRFMGVTGALYSAPIADVVSIVVAVVMIVGVFKKMPVKTEEKKTSGKKAGIVVEAAETI</sequence>
<keyword evidence="9" id="KW-0046">Antibiotic resistance</keyword>
<keyword evidence="7 10" id="KW-1133">Transmembrane helix</keyword>
<comment type="subcellular location">
    <subcellularLocation>
        <location evidence="1">Cell membrane</location>
        <topology evidence="1">Multi-pass membrane protein</topology>
    </subcellularLocation>
</comment>
<keyword evidence="8 10" id="KW-0472">Membrane</keyword>
<dbReference type="InterPro" id="IPR002528">
    <property type="entry name" value="MATE_fam"/>
</dbReference>
<evidence type="ECO:0000256" key="2">
    <source>
        <dbReference type="ARBA" id="ARBA00008417"/>
    </source>
</evidence>
<accession>A0A1M6U3D5</accession>
<dbReference type="GO" id="GO:0005886">
    <property type="term" value="C:plasma membrane"/>
    <property type="evidence" value="ECO:0007669"/>
    <property type="project" value="UniProtKB-SubCell"/>
</dbReference>
<evidence type="ECO:0000256" key="6">
    <source>
        <dbReference type="ARBA" id="ARBA00022692"/>
    </source>
</evidence>
<dbReference type="CDD" id="cd13143">
    <property type="entry name" value="MATE_MepA_like"/>
    <property type="match status" value="1"/>
</dbReference>
<feature type="transmembrane region" description="Helical" evidence="10">
    <location>
        <begin position="423"/>
        <end position="445"/>
    </location>
</feature>
<dbReference type="Pfam" id="PF01554">
    <property type="entry name" value="MatE"/>
    <property type="match status" value="2"/>
</dbReference>
<evidence type="ECO:0000256" key="3">
    <source>
        <dbReference type="ARBA" id="ARBA00022106"/>
    </source>
</evidence>
<dbReference type="GO" id="GO:0046677">
    <property type="term" value="P:response to antibiotic"/>
    <property type="evidence" value="ECO:0007669"/>
    <property type="project" value="UniProtKB-KW"/>
</dbReference>